<dbReference type="GO" id="GO:0005525">
    <property type="term" value="F:GTP binding"/>
    <property type="evidence" value="ECO:0007669"/>
    <property type="project" value="UniProtKB-KW"/>
</dbReference>
<name>A0A1B0GGU8_LUTLO</name>
<dbReference type="CDD" id="cd00157">
    <property type="entry name" value="Rho"/>
    <property type="match status" value="1"/>
</dbReference>
<dbReference type="PROSITE" id="PS51420">
    <property type="entry name" value="RHO"/>
    <property type="match status" value="1"/>
</dbReference>
<dbReference type="GO" id="GO:0003924">
    <property type="term" value="F:GTPase activity"/>
    <property type="evidence" value="ECO:0007669"/>
    <property type="project" value="InterPro"/>
</dbReference>
<dbReference type="NCBIfam" id="TIGR00231">
    <property type="entry name" value="small_GTP"/>
    <property type="match status" value="1"/>
</dbReference>
<dbReference type="VEuPathDB" id="VectorBase:LLONM1_000402"/>
<dbReference type="InterPro" id="IPR027417">
    <property type="entry name" value="P-loop_NTPase"/>
</dbReference>
<dbReference type="InterPro" id="IPR001806">
    <property type="entry name" value="Small_GTPase"/>
</dbReference>
<keyword evidence="1" id="KW-0547">Nucleotide-binding</keyword>
<dbReference type="SMART" id="SM00173">
    <property type="entry name" value="RAS"/>
    <property type="match status" value="1"/>
</dbReference>
<dbReference type="PROSITE" id="PS51421">
    <property type="entry name" value="RAS"/>
    <property type="match status" value="1"/>
</dbReference>
<reference evidence="3" key="1">
    <citation type="submission" date="2020-05" db="UniProtKB">
        <authorList>
            <consortium name="EnsemblMetazoa"/>
        </authorList>
    </citation>
    <scope>IDENTIFICATION</scope>
    <source>
        <strain evidence="3">Jacobina</strain>
    </source>
</reference>
<dbReference type="GO" id="GO:0003006">
    <property type="term" value="P:developmental process involved in reproduction"/>
    <property type="evidence" value="ECO:0007669"/>
    <property type="project" value="UniProtKB-ARBA"/>
</dbReference>
<evidence type="ECO:0000256" key="1">
    <source>
        <dbReference type="ARBA" id="ARBA00022741"/>
    </source>
</evidence>
<evidence type="ECO:0000256" key="2">
    <source>
        <dbReference type="ARBA" id="ARBA00023134"/>
    </source>
</evidence>
<organism evidence="3 4">
    <name type="scientific">Lutzomyia longipalpis</name>
    <name type="common">Sand fly</name>
    <dbReference type="NCBI Taxonomy" id="7200"/>
    <lineage>
        <taxon>Eukaryota</taxon>
        <taxon>Metazoa</taxon>
        <taxon>Ecdysozoa</taxon>
        <taxon>Arthropoda</taxon>
        <taxon>Hexapoda</taxon>
        <taxon>Insecta</taxon>
        <taxon>Pterygota</taxon>
        <taxon>Neoptera</taxon>
        <taxon>Endopterygota</taxon>
        <taxon>Diptera</taxon>
        <taxon>Nematocera</taxon>
        <taxon>Psychodoidea</taxon>
        <taxon>Psychodidae</taxon>
        <taxon>Lutzomyia</taxon>
        <taxon>Lutzomyia</taxon>
    </lineage>
</organism>
<dbReference type="VEuPathDB" id="VectorBase:LLOJ000220"/>
<dbReference type="PRINTS" id="PR00449">
    <property type="entry name" value="RASTRNSFRMNG"/>
</dbReference>
<dbReference type="PANTHER" id="PTHR24072">
    <property type="entry name" value="RHO FAMILY GTPASE"/>
    <property type="match status" value="1"/>
</dbReference>
<dbReference type="Proteomes" id="UP000092461">
    <property type="component" value="Unassembled WGS sequence"/>
</dbReference>
<keyword evidence="2" id="KW-0342">GTP-binding</keyword>
<accession>A0A1B0GGU8</accession>
<keyword evidence="4" id="KW-1185">Reference proteome</keyword>
<dbReference type="GO" id="GO:0001667">
    <property type="term" value="P:ameboidal-type cell migration"/>
    <property type="evidence" value="ECO:0007669"/>
    <property type="project" value="UniProtKB-ARBA"/>
</dbReference>
<dbReference type="SUPFAM" id="SSF52540">
    <property type="entry name" value="P-loop containing nucleoside triphosphate hydrolases"/>
    <property type="match status" value="1"/>
</dbReference>
<protein>
    <recommendedName>
        <fullName evidence="5">Rho</fullName>
    </recommendedName>
</protein>
<dbReference type="GO" id="GO:0035006">
    <property type="term" value="P:melanization defense response"/>
    <property type="evidence" value="ECO:0007669"/>
    <property type="project" value="UniProtKB-ARBA"/>
</dbReference>
<dbReference type="SMART" id="SM00175">
    <property type="entry name" value="RAB"/>
    <property type="match status" value="1"/>
</dbReference>
<dbReference type="InterPro" id="IPR005225">
    <property type="entry name" value="Small_GTP-bd"/>
</dbReference>
<dbReference type="AlphaFoldDB" id="A0A1B0GGU8"/>
<evidence type="ECO:0008006" key="5">
    <source>
        <dbReference type="Google" id="ProtNLM"/>
    </source>
</evidence>
<evidence type="ECO:0000313" key="3">
    <source>
        <dbReference type="EnsemblMetazoa" id="LLOJ000220-PA"/>
    </source>
</evidence>
<sequence length="188" mass="21571">MSFGENVKHIVVVGDGQVGKTSLLFAYTDGSFKEDYQATIYEKEEFELTVDNILYFVKLYDTAGQEDFDKIRQQFYKRANAFLLCYSIPERTSFDNIELKWIPELRKSQQNVPIVLVGTKEDARNAHSVTTEEGQALSRRIKANVFIECSAKAQRNIQLVIYEAVRASVVGVQHYEEEEEGCSCWCWG</sequence>
<evidence type="ECO:0000313" key="4">
    <source>
        <dbReference type="Proteomes" id="UP000092461"/>
    </source>
</evidence>
<dbReference type="GO" id="GO:0022412">
    <property type="term" value="P:cellular process involved in reproduction in multicellular organism"/>
    <property type="evidence" value="ECO:0007669"/>
    <property type="project" value="UniProtKB-ARBA"/>
</dbReference>
<dbReference type="InterPro" id="IPR003578">
    <property type="entry name" value="Small_GTPase_Rho"/>
</dbReference>
<proteinExistence type="predicted"/>
<dbReference type="SMART" id="SM00174">
    <property type="entry name" value="RHO"/>
    <property type="match status" value="1"/>
</dbReference>
<dbReference type="GO" id="GO:0007264">
    <property type="term" value="P:small GTPase-mediated signal transduction"/>
    <property type="evidence" value="ECO:0007669"/>
    <property type="project" value="InterPro"/>
</dbReference>
<dbReference type="Pfam" id="PF00071">
    <property type="entry name" value="Ras"/>
    <property type="match status" value="1"/>
</dbReference>
<dbReference type="Gene3D" id="3.40.50.300">
    <property type="entry name" value="P-loop containing nucleotide triphosphate hydrolases"/>
    <property type="match status" value="1"/>
</dbReference>
<dbReference type="GO" id="GO:0035099">
    <property type="term" value="P:hemocyte migration"/>
    <property type="evidence" value="ECO:0007669"/>
    <property type="project" value="UniProtKB-ARBA"/>
</dbReference>
<dbReference type="PROSITE" id="PS51419">
    <property type="entry name" value="RAB"/>
    <property type="match status" value="1"/>
</dbReference>
<dbReference type="EMBL" id="AJWK01000758">
    <property type="status" value="NOT_ANNOTATED_CDS"/>
    <property type="molecule type" value="Genomic_DNA"/>
</dbReference>
<dbReference type="EnsemblMetazoa" id="LLOJ000220-RA">
    <property type="protein sequence ID" value="LLOJ000220-PA"/>
    <property type="gene ID" value="LLOJ000220"/>
</dbReference>